<dbReference type="AlphaFoldDB" id="A0A953LGX7"/>
<dbReference type="InterPro" id="IPR042099">
    <property type="entry name" value="ANL_N_sf"/>
</dbReference>
<reference evidence="7" key="1">
    <citation type="submission" date="2017-11" db="EMBL/GenBank/DDBJ databases">
        <title>Three new genomes from thermophilic consortium.</title>
        <authorList>
            <person name="Quaggio R."/>
            <person name="Amgarten D."/>
            <person name="Setubal J.C."/>
        </authorList>
    </citation>
    <scope>NUCLEOTIDE SEQUENCE</scope>
    <source>
        <strain evidence="7">ZCTH01-B2</strain>
    </source>
</reference>
<comment type="caution">
    <text evidence="7">The sequence shown here is derived from an EMBL/GenBank/DDBJ whole genome shotgun (WGS) entry which is preliminary data.</text>
</comment>
<dbReference type="Gene3D" id="3.30.300.30">
    <property type="match status" value="1"/>
</dbReference>
<sequence>MRHQLTLHTMLERARRFFPDKEIVSRTDAGIFRYTYADYYDRTRRLAAALERLGVRRGDRVGTLAWNHHRHLEAYFAVPCMGASLHTVNLRLPPEHLAYVINHAGDRVLLVDADLVPLVEAVRPQLKTVEHYIIMADGSLPETRLSPVHGYEELLASAQEDYRFPEDVDEWAEAGICFSSATTGMPKGVCYAHRAIYLHSMMVCMADTVGVGERDVVMPVVPMFHVNAWGLPFAAVWMGAKQVLPGPRPDPHTLCRLIQDEKVTLAAGVPTVWMGVLQAVEQERYDLSSITRIACGGAAPPRALIEAYELKLGVPFLHAYGMTEGAPVTHVGRLKSTLEGAPTDQRYAKKAKQGLLAPGLDMKVVDAEGNEVPWDGRSMGEMALRGPWIADAYYDDGRTAETFRDGWYYTGDVVTVDPDGYMQIVDRVKDLVKSGGEWISSVDLENAIMAHPKVAEAAVVAVYHPKWQERPLACVVPKPGVELTGEEIKEFLKGRVADWWIPDDVVFIPEVPKTSVGKFDKKVLRTQYWNHLAQQQTMP</sequence>
<dbReference type="Gene3D" id="3.40.50.12780">
    <property type="entry name" value="N-terminal domain of ligase-like"/>
    <property type="match status" value="1"/>
</dbReference>
<dbReference type="SUPFAM" id="SSF56801">
    <property type="entry name" value="Acetyl-CoA synthetase-like"/>
    <property type="match status" value="1"/>
</dbReference>
<protein>
    <submittedName>
        <fullName evidence="7">Fatty-acid--CoA ligase</fullName>
    </submittedName>
</protein>
<keyword evidence="3" id="KW-0276">Fatty acid metabolism</keyword>
<gene>
    <name evidence="7" type="ORF">CWE10_10805</name>
</gene>
<evidence type="ECO:0000259" key="6">
    <source>
        <dbReference type="Pfam" id="PF13193"/>
    </source>
</evidence>
<dbReference type="CDD" id="cd12119">
    <property type="entry name" value="ttLC_FACS_AlkK_like"/>
    <property type="match status" value="1"/>
</dbReference>
<dbReference type="PANTHER" id="PTHR43859:SF4">
    <property type="entry name" value="BUTANOATE--COA LIGASE AAE1-RELATED"/>
    <property type="match status" value="1"/>
</dbReference>
<dbReference type="GO" id="GO:0016874">
    <property type="term" value="F:ligase activity"/>
    <property type="evidence" value="ECO:0007669"/>
    <property type="project" value="UniProtKB-KW"/>
</dbReference>
<dbReference type="GO" id="GO:0006631">
    <property type="term" value="P:fatty acid metabolic process"/>
    <property type="evidence" value="ECO:0007669"/>
    <property type="project" value="UniProtKB-KW"/>
</dbReference>
<dbReference type="EMBL" id="PIUK01000099">
    <property type="protein sequence ID" value="MBY6276683.1"/>
    <property type="molecule type" value="Genomic_DNA"/>
</dbReference>
<dbReference type="RefSeq" id="WP_273379748.1">
    <property type="nucleotide sequence ID" value="NZ_PIUK01000099.1"/>
</dbReference>
<organism evidence="7 8">
    <name type="scientific">Symbiobacterium thermophilum</name>
    <dbReference type="NCBI Taxonomy" id="2734"/>
    <lineage>
        <taxon>Bacteria</taxon>
        <taxon>Bacillati</taxon>
        <taxon>Bacillota</taxon>
        <taxon>Clostridia</taxon>
        <taxon>Eubacteriales</taxon>
        <taxon>Symbiobacteriaceae</taxon>
        <taxon>Symbiobacterium</taxon>
    </lineage>
</organism>
<evidence type="ECO:0000256" key="2">
    <source>
        <dbReference type="ARBA" id="ARBA00022598"/>
    </source>
</evidence>
<dbReference type="InterPro" id="IPR025110">
    <property type="entry name" value="AMP-bd_C"/>
</dbReference>
<evidence type="ECO:0000256" key="4">
    <source>
        <dbReference type="ARBA" id="ARBA00023098"/>
    </source>
</evidence>
<evidence type="ECO:0000256" key="3">
    <source>
        <dbReference type="ARBA" id="ARBA00022832"/>
    </source>
</evidence>
<evidence type="ECO:0000256" key="1">
    <source>
        <dbReference type="ARBA" id="ARBA00006432"/>
    </source>
</evidence>
<evidence type="ECO:0000313" key="8">
    <source>
        <dbReference type="Proteomes" id="UP000732377"/>
    </source>
</evidence>
<dbReference type="Pfam" id="PF13193">
    <property type="entry name" value="AMP-binding_C"/>
    <property type="match status" value="1"/>
</dbReference>
<proteinExistence type="inferred from homology"/>
<comment type="similarity">
    <text evidence="1">Belongs to the ATP-dependent AMP-binding enzyme family.</text>
</comment>
<dbReference type="Pfam" id="PF00501">
    <property type="entry name" value="AMP-binding"/>
    <property type="match status" value="1"/>
</dbReference>
<dbReference type="PANTHER" id="PTHR43859">
    <property type="entry name" value="ACYL-ACTIVATING ENZYME"/>
    <property type="match status" value="1"/>
</dbReference>
<keyword evidence="4" id="KW-0443">Lipid metabolism</keyword>
<dbReference type="InterPro" id="IPR000873">
    <property type="entry name" value="AMP-dep_synth/lig_dom"/>
</dbReference>
<dbReference type="NCBIfam" id="NF004837">
    <property type="entry name" value="PRK06187.1"/>
    <property type="match status" value="1"/>
</dbReference>
<accession>A0A953LGX7</accession>
<dbReference type="InterPro" id="IPR045851">
    <property type="entry name" value="AMP-bd_C_sf"/>
</dbReference>
<name>A0A953LGX7_SYMTR</name>
<feature type="domain" description="AMP-binding enzyme C-terminal" evidence="6">
    <location>
        <begin position="444"/>
        <end position="518"/>
    </location>
</feature>
<keyword evidence="2 7" id="KW-0436">Ligase</keyword>
<feature type="domain" description="AMP-dependent synthetase/ligase" evidence="5">
    <location>
        <begin position="12"/>
        <end position="394"/>
    </location>
</feature>
<dbReference type="FunFam" id="3.30.300.30:FF:000008">
    <property type="entry name" value="2,3-dihydroxybenzoate-AMP ligase"/>
    <property type="match status" value="1"/>
</dbReference>
<evidence type="ECO:0000313" key="7">
    <source>
        <dbReference type="EMBL" id="MBY6276683.1"/>
    </source>
</evidence>
<evidence type="ECO:0000259" key="5">
    <source>
        <dbReference type="Pfam" id="PF00501"/>
    </source>
</evidence>
<dbReference type="Proteomes" id="UP000732377">
    <property type="component" value="Unassembled WGS sequence"/>
</dbReference>